<dbReference type="EC" id="2.7.13.3" evidence="2"/>
<dbReference type="AlphaFoldDB" id="A0A2T1N612"/>
<feature type="transmembrane region" description="Helical" evidence="6">
    <location>
        <begin position="394"/>
        <end position="415"/>
    </location>
</feature>
<dbReference type="Pfam" id="PF02518">
    <property type="entry name" value="HATPase_c"/>
    <property type="match status" value="1"/>
</dbReference>
<dbReference type="InterPro" id="IPR036097">
    <property type="entry name" value="HisK_dim/P_sf"/>
</dbReference>
<evidence type="ECO:0000256" key="3">
    <source>
        <dbReference type="ARBA" id="ARBA00022553"/>
    </source>
</evidence>
<dbReference type="PANTHER" id="PTHR43047">
    <property type="entry name" value="TWO-COMPONENT HISTIDINE PROTEIN KINASE"/>
    <property type="match status" value="1"/>
</dbReference>
<dbReference type="EMBL" id="PXOT01000027">
    <property type="protein sequence ID" value="PSG87013.1"/>
    <property type="molecule type" value="Genomic_DNA"/>
</dbReference>
<dbReference type="GO" id="GO:0009927">
    <property type="term" value="F:histidine phosphotransfer kinase activity"/>
    <property type="evidence" value="ECO:0007669"/>
    <property type="project" value="TreeGrafter"/>
</dbReference>
<dbReference type="InterPro" id="IPR004358">
    <property type="entry name" value="Sig_transdc_His_kin-like_C"/>
</dbReference>
<dbReference type="InterPro" id="IPR011990">
    <property type="entry name" value="TPR-like_helical_dom_sf"/>
</dbReference>
<dbReference type="PANTHER" id="PTHR43047:SF72">
    <property type="entry name" value="OSMOSENSING HISTIDINE PROTEIN KINASE SLN1"/>
    <property type="match status" value="1"/>
</dbReference>
<dbReference type="InterPro" id="IPR003661">
    <property type="entry name" value="HisK_dim/P_dom"/>
</dbReference>
<evidence type="ECO:0000256" key="1">
    <source>
        <dbReference type="ARBA" id="ARBA00000085"/>
    </source>
</evidence>
<evidence type="ECO:0000259" key="7">
    <source>
        <dbReference type="PROSITE" id="PS50109"/>
    </source>
</evidence>
<keyword evidence="6" id="KW-1133">Transmembrane helix</keyword>
<keyword evidence="6" id="KW-0812">Transmembrane</keyword>
<dbReference type="Proteomes" id="UP000238430">
    <property type="component" value="Unassembled WGS sequence"/>
</dbReference>
<dbReference type="InterPro" id="IPR003594">
    <property type="entry name" value="HATPase_dom"/>
</dbReference>
<dbReference type="Pfam" id="PF00512">
    <property type="entry name" value="HisKA"/>
    <property type="match status" value="1"/>
</dbReference>
<dbReference type="CDD" id="cd00082">
    <property type="entry name" value="HisKA"/>
    <property type="match status" value="1"/>
</dbReference>
<dbReference type="InterPro" id="IPR019734">
    <property type="entry name" value="TPR_rpt"/>
</dbReference>
<evidence type="ECO:0000313" key="9">
    <source>
        <dbReference type="Proteomes" id="UP000238430"/>
    </source>
</evidence>
<reference evidence="8 9" key="1">
    <citation type="submission" date="2018-03" db="EMBL/GenBank/DDBJ databases">
        <title>Mesoflavibacter sp. HG37 and Mesoflavibacter sp. HG96 sp.nov., two marine bacteria isolated from seawater of Western Pacific Ocean.</title>
        <authorList>
            <person name="Cheng H."/>
            <person name="Wu Y.-H."/>
            <person name="Guo L.-L."/>
            <person name="Xu X.-W."/>
        </authorList>
    </citation>
    <scope>NUCLEOTIDE SEQUENCE [LARGE SCALE GENOMIC DNA]</scope>
    <source>
        <strain evidence="8 9">KCTC 42117</strain>
    </source>
</reference>
<evidence type="ECO:0000256" key="2">
    <source>
        <dbReference type="ARBA" id="ARBA00012438"/>
    </source>
</evidence>
<organism evidence="8 9">
    <name type="scientific">Mesoflavibacter zeaxanthinifaciens subsp. sabulilitoris</name>
    <dbReference type="NCBI Taxonomy" id="1520893"/>
    <lineage>
        <taxon>Bacteria</taxon>
        <taxon>Pseudomonadati</taxon>
        <taxon>Bacteroidota</taxon>
        <taxon>Flavobacteriia</taxon>
        <taxon>Flavobacteriales</taxon>
        <taxon>Flavobacteriaceae</taxon>
        <taxon>Mesoflavibacter</taxon>
    </lineage>
</organism>
<dbReference type="GO" id="GO:0000155">
    <property type="term" value="F:phosphorelay sensor kinase activity"/>
    <property type="evidence" value="ECO:0007669"/>
    <property type="project" value="InterPro"/>
</dbReference>
<protein>
    <recommendedName>
        <fullName evidence="2">histidine kinase</fullName>
        <ecNumber evidence="2">2.7.13.3</ecNumber>
    </recommendedName>
</protein>
<dbReference type="OrthoDB" id="9781208at2"/>
<dbReference type="PRINTS" id="PR00344">
    <property type="entry name" value="BCTRLSENSOR"/>
</dbReference>
<comment type="caution">
    <text evidence="8">The sequence shown here is derived from an EMBL/GenBank/DDBJ whole genome shotgun (WGS) entry which is preliminary data.</text>
</comment>
<dbReference type="GO" id="GO:0005886">
    <property type="term" value="C:plasma membrane"/>
    <property type="evidence" value="ECO:0007669"/>
    <property type="project" value="TreeGrafter"/>
</dbReference>
<dbReference type="PROSITE" id="PS50109">
    <property type="entry name" value="HIS_KIN"/>
    <property type="match status" value="1"/>
</dbReference>
<comment type="catalytic activity">
    <reaction evidence="1">
        <text>ATP + protein L-histidine = ADP + protein N-phospho-L-histidine.</text>
        <dbReference type="EC" id="2.7.13.3"/>
    </reaction>
</comment>
<keyword evidence="6" id="KW-0472">Membrane</keyword>
<dbReference type="Gene3D" id="3.30.565.10">
    <property type="entry name" value="Histidine kinase-like ATPase, C-terminal domain"/>
    <property type="match status" value="1"/>
</dbReference>
<dbReference type="SUPFAM" id="SSF48452">
    <property type="entry name" value="TPR-like"/>
    <property type="match status" value="1"/>
</dbReference>
<keyword evidence="5" id="KW-0418">Kinase</keyword>
<keyword evidence="4" id="KW-0808">Transferase</keyword>
<keyword evidence="9" id="KW-1185">Reference proteome</keyword>
<dbReference type="SMART" id="SM00388">
    <property type="entry name" value="HisKA"/>
    <property type="match status" value="1"/>
</dbReference>
<dbReference type="InterPro" id="IPR036890">
    <property type="entry name" value="HATPase_C_sf"/>
</dbReference>
<dbReference type="SUPFAM" id="SSF55874">
    <property type="entry name" value="ATPase domain of HSP90 chaperone/DNA topoisomerase II/histidine kinase"/>
    <property type="match status" value="1"/>
</dbReference>
<dbReference type="RefSeq" id="WP_106680397.1">
    <property type="nucleotide sequence ID" value="NZ_JACHWV010000002.1"/>
</dbReference>
<evidence type="ECO:0000256" key="5">
    <source>
        <dbReference type="ARBA" id="ARBA00022777"/>
    </source>
</evidence>
<dbReference type="Pfam" id="PF13181">
    <property type="entry name" value="TPR_8"/>
    <property type="match status" value="2"/>
</dbReference>
<dbReference type="SMART" id="SM00387">
    <property type="entry name" value="HATPase_c"/>
    <property type="match status" value="1"/>
</dbReference>
<proteinExistence type="predicted"/>
<gene>
    <name evidence="8" type="ORF">C7H61_12955</name>
</gene>
<dbReference type="InterPro" id="IPR005467">
    <property type="entry name" value="His_kinase_dom"/>
</dbReference>
<sequence>MCSNFNYYYILLFWTCFSYAQNNLTYKDFNQIDLEDLNTEGPVGELMMKAHLHTNLDSTLYFISKAELLAFESKDTLLLPYINYHYGFAYFNKQDYLLSEEYLNKCIEYGYNYNLNGMLYESYNLLALINKYQTYYNTALDYFKQSLVYAPAIQDSLHLKINIAGIYLDTDNKEMAKLYLDEVIEFNANYAKQLDSYWLIYAYLNYSKLLIPYTNQLNYLLKAKTTAKRLDDKHLILQTNIQLAQFYLENKEYALALKENKQNIKTAKAYKFTDVLLRAQLIMAQINSELNNYDKTLKHLDTLMQYEYPDWMQFEINKLRYTNLYNLNHKDQAFNIAIQQISYLDSLLKVSDNKAYAEYAKKYQTEKKIKENELLKKDNQIQALTISRERTKSYLYGSLAFIVLIFSLVLLHRYINKQKVARILSVKNNVITKQNQALEIANKTKQKFFSIIAHDLINPFNAILGYTNILQNDFEILSNTEKLQIITIINNSSNQNYTLVKNLLDWARTQQDAIVLNKTDFSLKKTIIHIVENYNILSRNKEINTIIKIDENIKVYADKDGFKTIVSNIYSNAIKYSNKNSSIVILANCNQYATKITIKDEGVGMSQAQINNLFSIATTHSTKGTSNEKGTGLGLLICKELIELHCGNLIINSKHGKGTTLTVSFPNKPH</sequence>
<dbReference type="Gene3D" id="1.10.287.130">
    <property type="match status" value="1"/>
</dbReference>
<evidence type="ECO:0000313" key="8">
    <source>
        <dbReference type="EMBL" id="PSG87013.1"/>
    </source>
</evidence>
<dbReference type="SUPFAM" id="SSF47384">
    <property type="entry name" value="Homodimeric domain of signal transducing histidine kinase"/>
    <property type="match status" value="1"/>
</dbReference>
<accession>A0A2T1N612</accession>
<evidence type="ECO:0000256" key="6">
    <source>
        <dbReference type="SAM" id="Phobius"/>
    </source>
</evidence>
<feature type="domain" description="Histidine kinase" evidence="7">
    <location>
        <begin position="451"/>
        <end position="669"/>
    </location>
</feature>
<keyword evidence="3" id="KW-0597">Phosphoprotein</keyword>
<evidence type="ECO:0000256" key="4">
    <source>
        <dbReference type="ARBA" id="ARBA00022679"/>
    </source>
</evidence>
<name>A0A2T1N612_9FLAO</name>
<dbReference type="Gene3D" id="1.25.40.10">
    <property type="entry name" value="Tetratricopeptide repeat domain"/>
    <property type="match status" value="1"/>
</dbReference>